<dbReference type="InterPro" id="IPR000953">
    <property type="entry name" value="Chromo/chromo_shadow_dom"/>
</dbReference>
<dbReference type="InterPro" id="IPR023780">
    <property type="entry name" value="Chromo_domain"/>
</dbReference>
<dbReference type="InterPro" id="IPR036397">
    <property type="entry name" value="RNaseH_sf"/>
</dbReference>
<proteinExistence type="predicted"/>
<feature type="domain" description="Integrase catalytic" evidence="3">
    <location>
        <begin position="226"/>
        <end position="391"/>
    </location>
</feature>
<dbReference type="AlphaFoldDB" id="A0A0H5R3S4"/>
<dbReference type="SMART" id="SM00298">
    <property type="entry name" value="CHROMO"/>
    <property type="match status" value="1"/>
</dbReference>
<feature type="compositionally biased region" description="Basic residues" evidence="1">
    <location>
        <begin position="446"/>
        <end position="457"/>
    </location>
</feature>
<dbReference type="EMBL" id="HACM01008112">
    <property type="protein sequence ID" value="CRZ08554.1"/>
    <property type="molecule type" value="Transcribed_RNA"/>
</dbReference>
<dbReference type="CDD" id="cd00024">
    <property type="entry name" value="CD_CSD"/>
    <property type="match status" value="1"/>
</dbReference>
<name>A0A0H5R3S4_9EUKA</name>
<sequence length="642" mass="73466">MDLSSENLNSKSTYSRDMNVWADMMTRITRWGSALSKSDIDNGLKGSGCASERCNRITVNRRTQRSNGSITDESEHVENDIDHDARIDPTDASLGPQNFKDQFRTQPMSKLVWPTVDEITQEQSNWIKGRDRDSLILNSDGLLLNHSDKVVIPDECDNLKTRLCVISHVGANCGHYGINVVLKLLQEQFHWKSMIDNVTSICNLCLHCIPTRGGKRIPRPFGEACHGTRPNQVLHFDFMYIMPRVKGSYHEFEWVLVIVDDLSGLVHLTPAVTPDTETTVDALMEWRSKFGTSEVYVSDQASYFLSEVMRSFAKKAGVEQHWTTAYIHYPNGTVEVVNKALKSLFQALISELRWNKEDWPWLLKAIEHAINHRPKKRLGWKAPVTVHTGLKSDNPLELIFKKPGENLGKCQMTTEQIVSRTETLESAMEQLHKEVAAITSSERTQNRKLPKTRKPRQRPNFGVGDFVLCSPDVEKSGQKLFQRWRGPYQIVENNNGYVFTVMNLVDKSMRKVHGDRIRFYDDSKMNVTEEIKNQFAFDNATFEAEFIVNVKVDSKSQSLVALVKWLGFSETENSWEPLEQVAQDARTLVQEFLIANKTHSLRSQIEVLLEKLMDKSIDVVASPELKRKAKSYPRRRKLRAHS</sequence>
<dbReference type="GO" id="GO:0015074">
    <property type="term" value="P:DNA integration"/>
    <property type="evidence" value="ECO:0007669"/>
    <property type="project" value="InterPro"/>
</dbReference>
<evidence type="ECO:0000259" key="2">
    <source>
        <dbReference type="PROSITE" id="PS50013"/>
    </source>
</evidence>
<dbReference type="Pfam" id="PF00385">
    <property type="entry name" value="Chromo"/>
    <property type="match status" value="1"/>
</dbReference>
<dbReference type="Gene3D" id="3.30.420.10">
    <property type="entry name" value="Ribonuclease H-like superfamily/Ribonuclease H"/>
    <property type="match status" value="1"/>
</dbReference>
<evidence type="ECO:0000256" key="1">
    <source>
        <dbReference type="SAM" id="MobiDB-lite"/>
    </source>
</evidence>
<protein>
    <recommendedName>
        <fullName evidence="5">Integrase catalytic domain-containing protein</fullName>
    </recommendedName>
</protein>
<dbReference type="InterPro" id="IPR016197">
    <property type="entry name" value="Chromo-like_dom_sf"/>
</dbReference>
<dbReference type="InterPro" id="IPR001584">
    <property type="entry name" value="Integrase_cat-core"/>
</dbReference>
<evidence type="ECO:0008006" key="5">
    <source>
        <dbReference type="Google" id="ProtNLM"/>
    </source>
</evidence>
<dbReference type="InterPro" id="IPR050951">
    <property type="entry name" value="Retrovirus_Pol_polyprotein"/>
</dbReference>
<dbReference type="GO" id="GO:0003676">
    <property type="term" value="F:nucleic acid binding"/>
    <property type="evidence" value="ECO:0007669"/>
    <property type="project" value="InterPro"/>
</dbReference>
<evidence type="ECO:0000313" key="4">
    <source>
        <dbReference type="EMBL" id="CRZ08561.1"/>
    </source>
</evidence>
<dbReference type="EMBL" id="HACM01008117">
    <property type="protein sequence ID" value="CRZ08559.1"/>
    <property type="molecule type" value="Transcribed_RNA"/>
</dbReference>
<dbReference type="Pfam" id="PF00665">
    <property type="entry name" value="rve"/>
    <property type="match status" value="1"/>
</dbReference>
<dbReference type="SUPFAM" id="SSF53098">
    <property type="entry name" value="Ribonuclease H-like"/>
    <property type="match status" value="1"/>
</dbReference>
<organism evidence="4">
    <name type="scientific">Spongospora subterranea</name>
    <dbReference type="NCBI Taxonomy" id="70186"/>
    <lineage>
        <taxon>Eukaryota</taxon>
        <taxon>Sar</taxon>
        <taxon>Rhizaria</taxon>
        <taxon>Endomyxa</taxon>
        <taxon>Phytomyxea</taxon>
        <taxon>Plasmodiophorida</taxon>
        <taxon>Plasmodiophoridae</taxon>
        <taxon>Spongospora</taxon>
    </lineage>
</organism>
<dbReference type="Gene3D" id="2.40.50.40">
    <property type="match status" value="1"/>
</dbReference>
<reference evidence="4" key="1">
    <citation type="submission" date="2015-04" db="EMBL/GenBank/DDBJ databases">
        <title>The genome sequence of the plant pathogenic Rhizarian Plasmodiophora brassicae reveals insights in its biotrophic life cycle and the origin of chitin synthesis.</title>
        <authorList>
            <person name="Schwelm A."/>
            <person name="Fogelqvist J."/>
            <person name="Knaust A."/>
            <person name="Julke S."/>
            <person name="Lilja T."/>
            <person name="Dhandapani V."/>
            <person name="Bonilla-Rosso G."/>
            <person name="Karlsson M."/>
            <person name="Shevchenko A."/>
            <person name="Choi S.R."/>
            <person name="Kim H.G."/>
            <person name="Park J.Y."/>
            <person name="Lim Y.P."/>
            <person name="Ludwig-Muller J."/>
            <person name="Dixelius C."/>
        </authorList>
    </citation>
    <scope>NUCLEOTIDE SEQUENCE</scope>
    <source>
        <tissue evidence="4">Potato root galls</tissue>
    </source>
</reference>
<dbReference type="PROSITE" id="PS50013">
    <property type="entry name" value="CHROMO_2"/>
    <property type="match status" value="1"/>
</dbReference>
<dbReference type="SUPFAM" id="SSF54160">
    <property type="entry name" value="Chromo domain-like"/>
    <property type="match status" value="1"/>
</dbReference>
<dbReference type="InterPro" id="IPR041588">
    <property type="entry name" value="Integrase_H2C2"/>
</dbReference>
<dbReference type="Pfam" id="PF17921">
    <property type="entry name" value="Integrase_H2C2"/>
    <property type="match status" value="1"/>
</dbReference>
<dbReference type="Gene3D" id="1.10.340.70">
    <property type="match status" value="1"/>
</dbReference>
<dbReference type="EMBL" id="HACM01008119">
    <property type="protein sequence ID" value="CRZ08561.1"/>
    <property type="molecule type" value="Transcribed_RNA"/>
</dbReference>
<feature type="region of interest" description="Disordered" evidence="1">
    <location>
        <begin position="439"/>
        <end position="459"/>
    </location>
</feature>
<accession>A0A0H5R3S4</accession>
<dbReference type="InterPro" id="IPR012337">
    <property type="entry name" value="RNaseH-like_sf"/>
</dbReference>
<dbReference type="PANTHER" id="PTHR37984:SF5">
    <property type="entry name" value="PROTEIN NYNRIN-LIKE"/>
    <property type="match status" value="1"/>
</dbReference>
<feature type="domain" description="Chromo" evidence="2">
    <location>
        <begin position="542"/>
        <end position="604"/>
    </location>
</feature>
<evidence type="ECO:0000259" key="3">
    <source>
        <dbReference type="PROSITE" id="PS50994"/>
    </source>
</evidence>
<dbReference type="PROSITE" id="PS50994">
    <property type="entry name" value="INTEGRASE"/>
    <property type="match status" value="1"/>
</dbReference>
<dbReference type="PANTHER" id="PTHR37984">
    <property type="entry name" value="PROTEIN CBG26694"/>
    <property type="match status" value="1"/>
</dbReference>
<dbReference type="EMBL" id="HACM01008122">
    <property type="protein sequence ID" value="CRZ08564.1"/>
    <property type="molecule type" value="Transcribed_RNA"/>
</dbReference>